<dbReference type="GO" id="GO:0015629">
    <property type="term" value="C:actin cytoskeleton"/>
    <property type="evidence" value="ECO:0007669"/>
    <property type="project" value="TreeGrafter"/>
</dbReference>
<evidence type="ECO:0000313" key="4">
    <source>
        <dbReference type="EMBL" id="KAG7325382.1"/>
    </source>
</evidence>
<gene>
    <name evidence="4" type="ORF">KOW79_011698</name>
</gene>
<protein>
    <submittedName>
        <fullName evidence="4">Uncharacterized protein</fullName>
    </submittedName>
</protein>
<proteinExistence type="predicted"/>
<dbReference type="PANTHER" id="PTHR16154">
    <property type="entry name" value="NEURABIN"/>
    <property type="match status" value="1"/>
</dbReference>
<feature type="region of interest" description="Disordered" evidence="3">
    <location>
        <begin position="250"/>
        <end position="269"/>
    </location>
</feature>
<feature type="compositionally biased region" description="Basic and acidic residues" evidence="3">
    <location>
        <begin position="491"/>
        <end position="514"/>
    </location>
</feature>
<dbReference type="GO" id="GO:0007015">
    <property type="term" value="P:actin filament organization"/>
    <property type="evidence" value="ECO:0007669"/>
    <property type="project" value="TreeGrafter"/>
</dbReference>
<accession>A0A9D3NQY6</accession>
<feature type="region of interest" description="Disordered" evidence="3">
    <location>
        <begin position="380"/>
        <end position="529"/>
    </location>
</feature>
<feature type="region of interest" description="Disordered" evidence="3">
    <location>
        <begin position="113"/>
        <end position="145"/>
    </location>
</feature>
<feature type="compositionally biased region" description="Basic and acidic residues" evidence="3">
    <location>
        <begin position="387"/>
        <end position="403"/>
    </location>
</feature>
<keyword evidence="1" id="KW-0597">Phosphoprotein</keyword>
<evidence type="ECO:0000256" key="3">
    <source>
        <dbReference type="SAM" id="MobiDB-lite"/>
    </source>
</evidence>
<reference evidence="4 5" key="1">
    <citation type="submission" date="2021-06" db="EMBL/GenBank/DDBJ databases">
        <title>Chromosome-level genome assembly of the red-tail catfish (Hemibagrus wyckioides).</title>
        <authorList>
            <person name="Shao F."/>
        </authorList>
    </citation>
    <scope>NUCLEOTIDE SEQUENCE [LARGE SCALE GENOMIC DNA]</scope>
    <source>
        <strain evidence="4">EC202008001</strain>
        <tissue evidence="4">Blood</tissue>
    </source>
</reference>
<feature type="region of interest" description="Disordered" evidence="3">
    <location>
        <begin position="292"/>
        <end position="360"/>
    </location>
</feature>
<dbReference type="GO" id="GO:0014069">
    <property type="term" value="C:postsynaptic density"/>
    <property type="evidence" value="ECO:0007669"/>
    <property type="project" value="TreeGrafter"/>
</dbReference>
<feature type="compositionally biased region" description="Basic and acidic residues" evidence="3">
    <location>
        <begin position="292"/>
        <end position="338"/>
    </location>
</feature>
<dbReference type="GO" id="GO:0019722">
    <property type="term" value="P:calcium-mediated signaling"/>
    <property type="evidence" value="ECO:0007669"/>
    <property type="project" value="TreeGrafter"/>
</dbReference>
<feature type="compositionally biased region" description="Polar residues" evidence="3">
    <location>
        <begin position="517"/>
        <end position="529"/>
    </location>
</feature>
<feature type="compositionally biased region" description="Basic and acidic residues" evidence="3">
    <location>
        <begin position="464"/>
        <end position="478"/>
    </location>
</feature>
<feature type="compositionally biased region" description="Polar residues" evidence="3">
    <location>
        <begin position="426"/>
        <end position="436"/>
    </location>
</feature>
<feature type="region of interest" description="Disordered" evidence="3">
    <location>
        <begin position="23"/>
        <end position="67"/>
    </location>
</feature>
<organism evidence="4 5">
    <name type="scientific">Hemibagrus wyckioides</name>
    <dbReference type="NCBI Taxonomy" id="337641"/>
    <lineage>
        <taxon>Eukaryota</taxon>
        <taxon>Metazoa</taxon>
        <taxon>Chordata</taxon>
        <taxon>Craniata</taxon>
        <taxon>Vertebrata</taxon>
        <taxon>Euteleostomi</taxon>
        <taxon>Actinopterygii</taxon>
        <taxon>Neopterygii</taxon>
        <taxon>Teleostei</taxon>
        <taxon>Ostariophysi</taxon>
        <taxon>Siluriformes</taxon>
        <taxon>Bagridae</taxon>
        <taxon>Hemibagrus</taxon>
    </lineage>
</organism>
<feature type="compositionally biased region" description="Polar residues" evidence="3">
    <location>
        <begin position="453"/>
        <end position="463"/>
    </location>
</feature>
<evidence type="ECO:0000256" key="2">
    <source>
        <dbReference type="ARBA" id="ARBA00023054"/>
    </source>
</evidence>
<feature type="compositionally biased region" description="Basic residues" evidence="3">
    <location>
        <begin position="40"/>
        <end position="49"/>
    </location>
</feature>
<evidence type="ECO:0000313" key="5">
    <source>
        <dbReference type="Proteomes" id="UP000824219"/>
    </source>
</evidence>
<dbReference type="GO" id="GO:0005737">
    <property type="term" value="C:cytoplasm"/>
    <property type="evidence" value="ECO:0007669"/>
    <property type="project" value="TreeGrafter"/>
</dbReference>
<keyword evidence="2" id="KW-0175">Coiled coil</keyword>
<name>A0A9D3NQY6_9TELE</name>
<dbReference type="GO" id="GO:0031175">
    <property type="term" value="P:neuron projection development"/>
    <property type="evidence" value="ECO:0007669"/>
    <property type="project" value="TreeGrafter"/>
</dbReference>
<dbReference type="Proteomes" id="UP000824219">
    <property type="component" value="Linkage Group LG13"/>
</dbReference>
<dbReference type="GO" id="GO:0030425">
    <property type="term" value="C:dendrite"/>
    <property type="evidence" value="ECO:0007669"/>
    <property type="project" value="TreeGrafter"/>
</dbReference>
<dbReference type="PANTHER" id="PTHR16154:SF22">
    <property type="entry name" value="NEURABIN-1"/>
    <property type="match status" value="1"/>
</dbReference>
<dbReference type="EMBL" id="JAHKSW010000013">
    <property type="protein sequence ID" value="KAG7325382.1"/>
    <property type="molecule type" value="Genomic_DNA"/>
</dbReference>
<evidence type="ECO:0000256" key="1">
    <source>
        <dbReference type="ARBA" id="ARBA00022553"/>
    </source>
</evidence>
<dbReference type="OrthoDB" id="445896at2759"/>
<sequence length="529" mass="61111">MSSTPLAETEEDVFDLTDAVPETERLDSSLQKAKAQLSIKTRRHRPSRSRLRDSLSSTEGDDSLDGKSYSGLLSGSCSPLHVSLRCPSPLSDFHPSSSPARKDQAFNFEIAESEKKKQKRRSACLPYPSSPTPLIRGDQEDHTPMHHRDHIMQDQEDSLLLCQGDHLNLHIKENYHLQHRDRPQLHPEDRTDLHQGDPLLRHLEDHTHLQQRDHTHLRQGDHIQLQKGDHFQKDRAHLQKGDHFQKDHTHLQKGDHFQKDHAHMQKGDHFQKDQTDLQRWDLFQKDHTHLHNRDHLQKDQSSLHKRDHLQKDQTHVREKERVQILEENHSPLHQREYSQSEDDARDIGSDEPSSPTVLLDKKTRRRFLDLGVTLRRTYGKVRRERASRHAAENREPDSAESRSSRSSGPPFVPFSWLTERIRGSGSPKNSSQSPAKSLSEDEELKNDSRSSRNESSQPYQSLSDHSDEGRDEHAEPRVVKKKTILPFSSGGRDRTEKQNGIQKDKRDNGHDGDGQKLLTSQSQCKHFDL</sequence>
<dbReference type="InterPro" id="IPR043446">
    <property type="entry name" value="Neurabin-like"/>
</dbReference>
<comment type="caution">
    <text evidence="4">The sequence shown here is derived from an EMBL/GenBank/DDBJ whole genome shotgun (WGS) entry which is preliminary data.</text>
</comment>
<dbReference type="GO" id="GO:0051015">
    <property type="term" value="F:actin filament binding"/>
    <property type="evidence" value="ECO:0007669"/>
    <property type="project" value="TreeGrafter"/>
</dbReference>
<dbReference type="AlphaFoldDB" id="A0A9D3NQY6"/>
<keyword evidence="5" id="KW-1185">Reference proteome</keyword>